<feature type="region of interest" description="Disordered" evidence="2">
    <location>
        <begin position="451"/>
        <end position="470"/>
    </location>
</feature>
<dbReference type="EMBL" id="JRES01000171">
    <property type="protein sequence ID" value="KNC33628.1"/>
    <property type="molecule type" value="Genomic_DNA"/>
</dbReference>
<evidence type="ECO:0000256" key="2">
    <source>
        <dbReference type="SAM" id="MobiDB-lite"/>
    </source>
</evidence>
<feature type="region of interest" description="Disordered" evidence="2">
    <location>
        <begin position="1441"/>
        <end position="1501"/>
    </location>
</feature>
<feature type="region of interest" description="Disordered" evidence="2">
    <location>
        <begin position="926"/>
        <end position="1329"/>
    </location>
</feature>
<feature type="compositionally biased region" description="Low complexity" evidence="2">
    <location>
        <begin position="1013"/>
        <end position="1034"/>
    </location>
</feature>
<feature type="compositionally biased region" description="Polar residues" evidence="2">
    <location>
        <begin position="870"/>
        <end position="887"/>
    </location>
</feature>
<feature type="compositionally biased region" description="Polar residues" evidence="2">
    <location>
        <begin position="1161"/>
        <end position="1172"/>
    </location>
</feature>
<sequence length="1839" mass="200243">MNPSSSSSLSSPPLYKSSSRPQSSTNRETPSIIPLDYNYQIMAPSALRPQTSRYNLVSRSSTRQSNNSEVDMDMDEDLPYSSLFGDPVPPPPPDGFLTSAFQPSHYLRSTSVDLTSEEEQTLGQTMTLSSSALSQRLFPQVPYTTLMGRRFSNTSSQRNFEIMPSNIPRLKPPDIQILPNSSGGSSSDPQNSPNYLLLTPQDITKKPTVYDNSEEPADVSELKETYTISDAHSIREFMQSTTRNPSQILESPFPRQFSNESYSSGEWFRSGNLDYPEFNKMPKLRPSSKNVMSIKRDEMPMNSPVAAMINDSNGSSSGEERLLEATQTLDKPTVCLDSLKAPERPPSPSPSCLRSLDENIVLTPREYIKQRRKSIYPTQLVEQEPADEEEYPPPIPPKPHLIDENDLVKTQAQIPLKREVSPVILKDSITTGGDYRVDQPRLHKKTSFTIISNKSPQSSQPQSPRYLRTREHTSASLIPTKQISLPKHQLQRKSLSSTQLKLPHLMPPSSTPLAADDSPRPSVQFDMTGRHSPSKLPPQKGILQHKESLTSSQDTLPTQHMRRRSSILPPMAKTPTRPQMKSCEALPLITDPYRTSIPRLNRSALELGPESAVFPPGALPRPLKPNPNPTRKQKGLLKVLNHEDTLSRIPLKSNWSSMDDLWLERKRKSILSPMHDKTSRRRSSSTSPSRRSSTQTTSDRRSSNLSTVTTSDFSFRRPSIATKLKTPQTQRRKSVFQLPSPATRRKSSSTSSIGTIQSRPSRTKIAKPTTLSPIIGTPNKDSSSAQSPLHTVRPPAPSSDSVSDTNSRRDSLSKIPIRSQTNSRSNSRMSSHGGSRTASRTGSPNKEYTATGGRPRTVSPMKDYQELGGRSSQIGTSSGIHSRTSSPMKDFQDTGGRLSQTTVRPGEYSRNTSPLKEYQELGGRLSQMATSSGGIYSRTTSPMKEYQETEGRTSQIRSRTGSPMKDYPEMGRRSRAGSNMKNYQDREGGRTSQIATSRSGSRASQYVTSQPGSRAQSRATSRNASRSTSRASTRPISLPGSRPTSRMEQAKDIANSRSNSRLSMHSSKRGGSISPIVGRKTPPKPVSARRKSVSLSPKSKKKGLSRRGSISPAGMKARGGRSRSRSKARSSPDRVSRSRIPVSHENGRSSAKSPPSKKKPNITTDLRRTSSLKAKAKTPTKQPASAKKIPTSVRKPETSVKRTPSSVAKQGAMTKKPTGSIQKPAAVKREPSNVSKKPAISGKPATREPTSLSIKKKANAAKTPTLGKKNSKDTPADKKGLNKGAKEAGAKVESSKAADIAEAKEQKNNETAVVSKKTEEQAQNSAATNVAVPMLTTLKKQPSSVAIMRVSSKISLLKKRTDSTISKKTLDLLIPEVETKEVEAPSPTQQLAEMALAEGGSIPAAILEKSQKTLENIQKTVTEATEEIQKTINENLTDLKSLEQDMGLTSDSAGSPTPSVTTVVEKRSGSKKEKGESVSRLGTAEGQEGKMSSKSPLPPTQPIEAAVSVLNPDETHATAASAMSNGSSQLDACIVGKGTAVTTAGGTTERVSERAISVLPEVDCESANLQSYQGETAGGEVDDKVQSAMESDALDRADGGAAEDYETEAKRRSPDGQGGSQVGSGKGSGSQEYLENKSLSDEEEGTTPKGCCRCCAKFCMPCRRLRCSRCCQRKKSSNKDEAEQPVLSATSSATTTHLEIVDEKEKTKTSCWQKLNCCRNCKKKPKDSMDSSLSLKKEERFKETSFRPMGPPKQSKCGLCLSKIFCCRSVNKIDPKTGDETEVKKCCFCIPCRKKRGPVQGSAVSSVAGGSAAAWEDPERGITATDGSIVEGQDVAVKE</sequence>
<name>A0A0L0CMQ0_LUCCU</name>
<reference evidence="3 4" key="1">
    <citation type="journal article" date="2015" name="Nat. Commun.">
        <title>Lucilia cuprina genome unlocks parasitic fly biology to underpin future interventions.</title>
        <authorList>
            <person name="Anstead C.A."/>
            <person name="Korhonen P.K."/>
            <person name="Young N.D."/>
            <person name="Hall R.S."/>
            <person name="Jex A.R."/>
            <person name="Murali S.C."/>
            <person name="Hughes D.S."/>
            <person name="Lee S.F."/>
            <person name="Perry T."/>
            <person name="Stroehlein A.J."/>
            <person name="Ansell B.R."/>
            <person name="Breugelmans B."/>
            <person name="Hofmann A."/>
            <person name="Qu J."/>
            <person name="Dugan S."/>
            <person name="Lee S.L."/>
            <person name="Chao H."/>
            <person name="Dinh H."/>
            <person name="Han Y."/>
            <person name="Doddapaneni H.V."/>
            <person name="Worley K.C."/>
            <person name="Muzny D.M."/>
            <person name="Ioannidis P."/>
            <person name="Waterhouse R.M."/>
            <person name="Zdobnov E.M."/>
            <person name="James P.J."/>
            <person name="Bagnall N.H."/>
            <person name="Kotze A.C."/>
            <person name="Gibbs R.A."/>
            <person name="Richards S."/>
            <person name="Batterham P."/>
            <person name="Gasser R.B."/>
        </authorList>
    </citation>
    <scope>NUCLEOTIDE SEQUENCE [LARGE SCALE GENOMIC DNA]</scope>
    <source>
        <strain evidence="3 4">LS</strain>
        <tissue evidence="3">Full body</tissue>
    </source>
</reference>
<feature type="compositionally biased region" description="Polar residues" evidence="2">
    <location>
        <begin position="897"/>
        <end position="913"/>
    </location>
</feature>
<evidence type="ECO:0000313" key="3">
    <source>
        <dbReference type="EMBL" id="KNC33628.1"/>
    </source>
</evidence>
<feature type="compositionally biased region" description="Polar residues" evidence="2">
    <location>
        <begin position="1447"/>
        <end position="1462"/>
    </location>
</feature>
<feature type="compositionally biased region" description="Pro residues" evidence="2">
    <location>
        <begin position="617"/>
        <end position="628"/>
    </location>
</feature>
<feature type="region of interest" description="Disordered" evidence="2">
    <location>
        <begin position="480"/>
        <end position="541"/>
    </location>
</feature>
<feature type="compositionally biased region" description="Low complexity" evidence="2">
    <location>
        <begin position="1056"/>
        <end position="1065"/>
    </location>
</feature>
<evidence type="ECO:0000313" key="4">
    <source>
        <dbReference type="Proteomes" id="UP000037069"/>
    </source>
</evidence>
<dbReference type="OrthoDB" id="361532at2759"/>
<evidence type="ECO:0000256" key="1">
    <source>
        <dbReference type="SAM" id="Coils"/>
    </source>
</evidence>
<feature type="compositionally biased region" description="Low complexity" evidence="2">
    <location>
        <begin position="748"/>
        <end position="759"/>
    </location>
</feature>
<feature type="compositionally biased region" description="Polar residues" evidence="2">
    <location>
        <begin position="818"/>
        <end position="848"/>
    </location>
</feature>
<feature type="region of interest" description="Disordered" evidence="2">
    <location>
        <begin position="1814"/>
        <end position="1839"/>
    </location>
</feature>
<feature type="compositionally biased region" description="Basic and acidic residues" evidence="2">
    <location>
        <begin position="1464"/>
        <end position="1477"/>
    </location>
</feature>
<feature type="region of interest" description="Disordered" evidence="2">
    <location>
        <begin position="611"/>
        <end position="637"/>
    </location>
</feature>
<feature type="compositionally biased region" description="Polar residues" evidence="2">
    <location>
        <begin position="779"/>
        <end position="789"/>
    </location>
</feature>
<feature type="compositionally biased region" description="Low complexity" evidence="2">
    <location>
        <begin position="684"/>
        <end position="697"/>
    </location>
</feature>
<feature type="compositionally biased region" description="Polar residues" evidence="2">
    <location>
        <begin position="952"/>
        <end position="961"/>
    </location>
</feature>
<comment type="caution">
    <text evidence="3">The sequence shown here is derived from an EMBL/GenBank/DDBJ whole genome shotgun (WGS) entry which is preliminary data.</text>
</comment>
<feature type="compositionally biased region" description="Polar residues" evidence="2">
    <location>
        <begin position="48"/>
        <end position="69"/>
    </location>
</feature>
<feature type="compositionally biased region" description="Low complexity" evidence="2">
    <location>
        <begin position="1177"/>
        <end position="1188"/>
    </location>
</feature>
<protein>
    <submittedName>
        <fullName evidence="3">Uncharacterized protein</fullName>
    </submittedName>
</protein>
<dbReference type="Proteomes" id="UP000037069">
    <property type="component" value="Unassembled WGS sequence"/>
</dbReference>
<feature type="region of interest" description="Disordered" evidence="2">
    <location>
        <begin position="164"/>
        <end position="194"/>
    </location>
</feature>
<feature type="compositionally biased region" description="Basic residues" evidence="2">
    <location>
        <begin position="1087"/>
        <end position="1105"/>
    </location>
</feature>
<feature type="compositionally biased region" description="Low complexity" evidence="2">
    <location>
        <begin position="455"/>
        <end position="464"/>
    </location>
</feature>
<gene>
    <name evidence="3" type="ORF">FF38_08760</name>
</gene>
<feature type="region of interest" description="Disordered" evidence="2">
    <location>
        <begin position="48"/>
        <end position="75"/>
    </location>
</feature>
<proteinExistence type="predicted"/>
<feature type="compositionally biased region" description="Low complexity" evidence="2">
    <location>
        <begin position="179"/>
        <end position="194"/>
    </location>
</feature>
<feature type="region of interest" description="Disordered" evidence="2">
    <location>
        <begin position="672"/>
        <end position="913"/>
    </location>
</feature>
<feature type="compositionally biased region" description="Polar residues" evidence="2">
    <location>
        <begin position="927"/>
        <end position="942"/>
    </location>
</feature>
<feature type="compositionally biased region" description="Polar residues" evidence="2">
    <location>
        <begin position="20"/>
        <end position="29"/>
    </location>
</feature>
<feature type="region of interest" description="Disordered" evidence="2">
    <location>
        <begin position="1"/>
        <end position="32"/>
    </location>
</feature>
<accession>A0A0L0CMQ0</accession>
<feature type="coiled-coil region" evidence="1">
    <location>
        <begin position="1407"/>
        <end position="1434"/>
    </location>
</feature>
<feature type="compositionally biased region" description="Basic residues" evidence="2">
    <location>
        <begin position="1118"/>
        <end position="1128"/>
    </location>
</feature>
<feature type="compositionally biased region" description="Polar residues" evidence="2">
    <location>
        <begin position="990"/>
        <end position="1012"/>
    </location>
</feature>
<feature type="compositionally biased region" description="Basic and acidic residues" evidence="2">
    <location>
        <begin position="1270"/>
        <end position="1308"/>
    </location>
</feature>
<organism evidence="3 4">
    <name type="scientific">Lucilia cuprina</name>
    <name type="common">Green bottle fly</name>
    <name type="synonym">Australian sheep blowfly</name>
    <dbReference type="NCBI Taxonomy" id="7375"/>
    <lineage>
        <taxon>Eukaryota</taxon>
        <taxon>Metazoa</taxon>
        <taxon>Ecdysozoa</taxon>
        <taxon>Arthropoda</taxon>
        <taxon>Hexapoda</taxon>
        <taxon>Insecta</taxon>
        <taxon>Pterygota</taxon>
        <taxon>Neoptera</taxon>
        <taxon>Endopterygota</taxon>
        <taxon>Diptera</taxon>
        <taxon>Brachycera</taxon>
        <taxon>Muscomorpha</taxon>
        <taxon>Oestroidea</taxon>
        <taxon>Calliphoridae</taxon>
        <taxon>Luciliinae</taxon>
        <taxon>Lucilia</taxon>
    </lineage>
</organism>
<keyword evidence="1" id="KW-0175">Coiled coil</keyword>
<feature type="region of interest" description="Disordered" evidence="2">
    <location>
        <begin position="1592"/>
        <end position="1648"/>
    </location>
</feature>
<feature type="compositionally biased region" description="Low complexity" evidence="2">
    <location>
        <begin position="1"/>
        <end position="19"/>
    </location>
</feature>
<feature type="compositionally biased region" description="Polar residues" evidence="2">
    <location>
        <begin position="704"/>
        <end position="713"/>
    </location>
</feature>
<keyword evidence="4" id="KW-1185">Reference proteome</keyword>
<feature type="compositionally biased region" description="Gly residues" evidence="2">
    <location>
        <begin position="1616"/>
        <end position="1628"/>
    </location>
</feature>
<dbReference type="OMA" id="ILNKPDM"/>
<feature type="region of interest" description="Disordered" evidence="2">
    <location>
        <begin position="381"/>
        <end position="401"/>
    </location>
</feature>